<keyword evidence="2" id="KW-0732">Signal</keyword>
<proteinExistence type="predicted"/>
<evidence type="ECO:0000256" key="1">
    <source>
        <dbReference type="SAM" id="MobiDB-lite"/>
    </source>
</evidence>
<evidence type="ECO:0000313" key="3">
    <source>
        <dbReference type="EMBL" id="JAS89126.1"/>
    </source>
</evidence>
<feature type="signal peptide" evidence="2">
    <location>
        <begin position="1"/>
        <end position="19"/>
    </location>
</feature>
<dbReference type="EMBL" id="GECU01018580">
    <property type="protein sequence ID" value="JAS89126.1"/>
    <property type="molecule type" value="Transcribed_RNA"/>
</dbReference>
<accession>A0A1B6IQC3</accession>
<gene>
    <name evidence="3" type="ORF">g.495</name>
</gene>
<dbReference type="AlphaFoldDB" id="A0A1B6IQC3"/>
<feature type="region of interest" description="Disordered" evidence="1">
    <location>
        <begin position="70"/>
        <end position="93"/>
    </location>
</feature>
<name>A0A1B6IQC3_9HEMI</name>
<evidence type="ECO:0000256" key="2">
    <source>
        <dbReference type="SAM" id="SignalP"/>
    </source>
</evidence>
<sequence length="129" mass="14413">MKIFLVPMAVCTALHFVNAAILIPEELPTITGILYSILPPIKIGQDSRVGFGFRIGPNADAQVLVELGPQTNTTPLGANSEKRQTKGPAERVRQRDKLFKQWLQMMRNRLNNAISSNVVTTYNNETKYD</sequence>
<protein>
    <submittedName>
        <fullName evidence="3">Uncharacterized protein</fullName>
    </submittedName>
</protein>
<reference evidence="3" key="1">
    <citation type="submission" date="2015-11" db="EMBL/GenBank/DDBJ databases">
        <title>De novo transcriptome assembly of four potential Pierce s Disease insect vectors from Arizona vineyards.</title>
        <authorList>
            <person name="Tassone E.E."/>
        </authorList>
    </citation>
    <scope>NUCLEOTIDE SEQUENCE</scope>
</reference>
<feature type="compositionally biased region" description="Basic and acidic residues" evidence="1">
    <location>
        <begin position="80"/>
        <end position="93"/>
    </location>
</feature>
<organism evidence="3">
    <name type="scientific">Homalodisca liturata</name>
    <dbReference type="NCBI Taxonomy" id="320908"/>
    <lineage>
        <taxon>Eukaryota</taxon>
        <taxon>Metazoa</taxon>
        <taxon>Ecdysozoa</taxon>
        <taxon>Arthropoda</taxon>
        <taxon>Hexapoda</taxon>
        <taxon>Insecta</taxon>
        <taxon>Pterygota</taxon>
        <taxon>Neoptera</taxon>
        <taxon>Paraneoptera</taxon>
        <taxon>Hemiptera</taxon>
        <taxon>Auchenorrhyncha</taxon>
        <taxon>Membracoidea</taxon>
        <taxon>Cicadellidae</taxon>
        <taxon>Cicadellinae</taxon>
        <taxon>Proconiini</taxon>
        <taxon>Homalodisca</taxon>
    </lineage>
</organism>
<feature type="chain" id="PRO_5008585233" evidence="2">
    <location>
        <begin position="20"/>
        <end position="129"/>
    </location>
</feature>